<accession>A0A0F9ANT5</accession>
<gene>
    <name evidence="1" type="ORF">LCGC14_2549420</name>
</gene>
<protein>
    <submittedName>
        <fullName evidence="1">Uncharacterized protein</fullName>
    </submittedName>
</protein>
<feature type="non-terminal residue" evidence="1">
    <location>
        <position position="1"/>
    </location>
</feature>
<organism evidence="1">
    <name type="scientific">marine sediment metagenome</name>
    <dbReference type="NCBI Taxonomy" id="412755"/>
    <lineage>
        <taxon>unclassified sequences</taxon>
        <taxon>metagenomes</taxon>
        <taxon>ecological metagenomes</taxon>
    </lineage>
</organism>
<sequence length="163" mass="16420">KKEARGREKFPGATGAGDIGGMALAIMAGRLPLLSKVEKAEAWLAGKKFADAIKNPGAAGELGNIARKLIDSPGIRSLMRGTGRATEAGLEAAVIEALSGDDPLRAAAYVAGGQAVGSSMLTVSKGLVSGGPLKIGAKLALTAGAFFGLLQTLRKAPLAVITR</sequence>
<proteinExistence type="predicted"/>
<evidence type="ECO:0000313" key="1">
    <source>
        <dbReference type="EMBL" id="KKL11075.1"/>
    </source>
</evidence>
<dbReference type="EMBL" id="LAZR01041800">
    <property type="protein sequence ID" value="KKL11075.1"/>
    <property type="molecule type" value="Genomic_DNA"/>
</dbReference>
<dbReference type="AlphaFoldDB" id="A0A0F9ANT5"/>
<name>A0A0F9ANT5_9ZZZZ</name>
<reference evidence="1" key="1">
    <citation type="journal article" date="2015" name="Nature">
        <title>Complex archaea that bridge the gap between prokaryotes and eukaryotes.</title>
        <authorList>
            <person name="Spang A."/>
            <person name="Saw J.H."/>
            <person name="Jorgensen S.L."/>
            <person name="Zaremba-Niedzwiedzka K."/>
            <person name="Martijn J."/>
            <person name="Lind A.E."/>
            <person name="van Eijk R."/>
            <person name="Schleper C."/>
            <person name="Guy L."/>
            <person name="Ettema T.J."/>
        </authorList>
    </citation>
    <scope>NUCLEOTIDE SEQUENCE</scope>
</reference>
<comment type="caution">
    <text evidence="1">The sequence shown here is derived from an EMBL/GenBank/DDBJ whole genome shotgun (WGS) entry which is preliminary data.</text>
</comment>